<protein>
    <submittedName>
        <fullName evidence="1">[NU+] prion formation protein 1</fullName>
    </submittedName>
</protein>
<keyword evidence="1" id="KW-0640">Prion</keyword>
<feature type="non-terminal residue" evidence="1">
    <location>
        <position position="195"/>
    </location>
</feature>
<keyword evidence="1" id="KW-0034">Amyloid</keyword>
<evidence type="ECO:0000313" key="1">
    <source>
        <dbReference type="EMBL" id="JAG08453.1"/>
    </source>
</evidence>
<proteinExistence type="predicted"/>
<name>A0A0A9WPN7_LYGHE</name>
<feature type="non-terminal residue" evidence="1">
    <location>
        <position position="1"/>
    </location>
</feature>
<dbReference type="AlphaFoldDB" id="A0A0A9WPN7"/>
<organism evidence="1">
    <name type="scientific">Lygus hesperus</name>
    <name type="common">Western plant bug</name>
    <dbReference type="NCBI Taxonomy" id="30085"/>
    <lineage>
        <taxon>Eukaryota</taxon>
        <taxon>Metazoa</taxon>
        <taxon>Ecdysozoa</taxon>
        <taxon>Arthropoda</taxon>
        <taxon>Hexapoda</taxon>
        <taxon>Insecta</taxon>
        <taxon>Pterygota</taxon>
        <taxon>Neoptera</taxon>
        <taxon>Paraneoptera</taxon>
        <taxon>Hemiptera</taxon>
        <taxon>Heteroptera</taxon>
        <taxon>Panheteroptera</taxon>
        <taxon>Cimicomorpha</taxon>
        <taxon>Miridae</taxon>
        <taxon>Mirini</taxon>
        <taxon>Lygus</taxon>
    </lineage>
</organism>
<dbReference type="EMBL" id="GBHO01035151">
    <property type="protein sequence ID" value="JAG08453.1"/>
    <property type="molecule type" value="Transcribed_RNA"/>
</dbReference>
<accession>A0A0A9WPN7</accession>
<reference evidence="1" key="1">
    <citation type="journal article" date="2014" name="PLoS ONE">
        <title>Transcriptome-Based Identification of ABC Transporters in the Western Tarnished Plant Bug Lygus hesperus.</title>
        <authorList>
            <person name="Hull J.J."/>
            <person name="Chaney K."/>
            <person name="Geib S.M."/>
            <person name="Fabrick J.A."/>
            <person name="Brent C.S."/>
            <person name="Walsh D."/>
            <person name="Lavine L.C."/>
        </authorList>
    </citation>
    <scope>NUCLEOTIDE SEQUENCE</scope>
</reference>
<sequence length="195" mass="22372">RKIVTPCDYVYEFNITAIHFITQPKRQEITVIVHFVKHQVRVAIECLFNCFPVDANFKVVAVATTEPSYVPASIEWNITVNSNPVSPDVVQQATRDFLPLTTTRIIRVHGFKLVIADESVSHLVVTATVIGQPLMRAAIYTQSNVLTLEVTKFRMFETTSEEGHEIQNIDLEDPSVKPYYTYLPVQYEIYQIHDW</sequence>
<gene>
    <name evidence="1" type="primary">NEW1</name>
    <name evidence="1" type="ORF">CM83_9189</name>
</gene>
<reference evidence="1" key="2">
    <citation type="submission" date="2014-07" db="EMBL/GenBank/DDBJ databases">
        <authorList>
            <person name="Hull J."/>
        </authorList>
    </citation>
    <scope>NUCLEOTIDE SEQUENCE</scope>
</reference>